<dbReference type="PATRIC" id="fig|251221.4.peg.4335"/>
<gene>
    <name evidence="3" type="ordered locus">glr4306</name>
</gene>
<dbReference type="SUPFAM" id="SSF53335">
    <property type="entry name" value="S-adenosyl-L-methionine-dependent methyltransferases"/>
    <property type="match status" value="1"/>
</dbReference>
<evidence type="ECO:0000256" key="1">
    <source>
        <dbReference type="SAM" id="Coils"/>
    </source>
</evidence>
<dbReference type="GO" id="GO:0008168">
    <property type="term" value="F:methyltransferase activity"/>
    <property type="evidence" value="ECO:0000318"/>
    <property type="project" value="GO_Central"/>
</dbReference>
<dbReference type="GO" id="GO:0008757">
    <property type="term" value="F:S-adenosylmethionine-dependent methyltransferase activity"/>
    <property type="evidence" value="ECO:0007669"/>
    <property type="project" value="InterPro"/>
</dbReference>
<dbReference type="KEGG" id="gvi:glr4306"/>
<dbReference type="InterPro" id="IPR013216">
    <property type="entry name" value="Methyltransf_11"/>
</dbReference>
<dbReference type="EMBL" id="BA000045">
    <property type="protein sequence ID" value="BAC92247.1"/>
    <property type="molecule type" value="Genomic_DNA"/>
</dbReference>
<dbReference type="InParanoid" id="Q7NDC9"/>
<dbReference type="OrthoDB" id="9779104at2"/>
<dbReference type="PANTHER" id="PTHR43464:SF92">
    <property type="entry name" value="SLR1071 PROTEIN"/>
    <property type="match status" value="1"/>
</dbReference>
<organism evidence="3 4">
    <name type="scientific">Gloeobacter violaceus (strain ATCC 29082 / PCC 7421)</name>
    <dbReference type="NCBI Taxonomy" id="251221"/>
    <lineage>
        <taxon>Bacteria</taxon>
        <taxon>Bacillati</taxon>
        <taxon>Cyanobacteriota</taxon>
        <taxon>Cyanophyceae</taxon>
        <taxon>Gloeobacterales</taxon>
        <taxon>Gloeobacteraceae</taxon>
        <taxon>Gloeobacter</taxon>
    </lineage>
</organism>
<dbReference type="AlphaFoldDB" id="Q7NDC9"/>
<keyword evidence="4" id="KW-1185">Reference proteome</keyword>
<reference evidence="3 4" key="1">
    <citation type="journal article" date="2003" name="DNA Res.">
        <title>Complete genome structure of Gloeobacter violaceus PCC 7421, a cyanobacterium that lacks thylakoids.</title>
        <authorList>
            <person name="Nakamura Y."/>
            <person name="Kaneko T."/>
            <person name="Sato S."/>
            <person name="Mimuro M."/>
            <person name="Miyashita H."/>
            <person name="Tsuchiya T."/>
            <person name="Sasamoto S."/>
            <person name="Watanabe A."/>
            <person name="Kawashima K."/>
            <person name="Kishida Y."/>
            <person name="Kiyokawa C."/>
            <person name="Kohara M."/>
            <person name="Matsumoto M."/>
            <person name="Matsuno A."/>
            <person name="Nakazaki N."/>
            <person name="Shimpo S."/>
            <person name="Takeuchi C."/>
            <person name="Yamada M."/>
            <person name="Tabata S."/>
        </authorList>
    </citation>
    <scope>NUCLEOTIDE SEQUENCE [LARGE SCALE GENOMIC DNA]</scope>
    <source>
        <strain evidence="4">ATCC 29082 / PCC 7421</strain>
    </source>
</reference>
<sequence length="400" mass="45542">MGTPPYRRTTRTTMFEPEIAKQDQNTDLPFTGERHMTEQLDQELALGQIEHMVRYAFVAPFALGKKVLDIASGSGYGSQYLALQGATEVVAVEIDSEAIKYAQKHHSHPAVRFVQSDAHAVPQLENAAFDVIVSFETIEHLLRPRDFLLELRRLLKPGGQLFLSCPNDYRDSPWISEFHLHKFKFQQFRDLVINVFGETVFLGQHNVLASCLLKPVQSKSCFSQFDSYRSPLPESGLGIQYIDRLSPIEGSEGYLAVVGVEPELIENHISVSQDAYEVVVKSQHYSSTENSRLRSDIQATGHRLLNLQEQFQVEKDTWKTHLQTARTELEDFQAGLRKTQAALEQTQAVLEQTQANLKQVQTELRQTRATVDSMKSSKFWKLRRRWFQLKQALGFADSDG</sequence>
<evidence type="ECO:0000313" key="4">
    <source>
        <dbReference type="Proteomes" id="UP000000557"/>
    </source>
</evidence>
<protein>
    <submittedName>
        <fullName evidence="3">Glr4306 protein</fullName>
    </submittedName>
</protein>
<dbReference type="PANTHER" id="PTHR43464">
    <property type="entry name" value="METHYLTRANSFERASE"/>
    <property type="match status" value="1"/>
</dbReference>
<dbReference type="InterPro" id="IPR029063">
    <property type="entry name" value="SAM-dependent_MTases_sf"/>
</dbReference>
<dbReference type="eggNOG" id="COG2227">
    <property type="taxonomic scope" value="Bacteria"/>
</dbReference>
<keyword evidence="1" id="KW-0175">Coiled coil</keyword>
<dbReference type="Pfam" id="PF08241">
    <property type="entry name" value="Methyltransf_11"/>
    <property type="match status" value="1"/>
</dbReference>
<accession>Q7NDC9</accession>
<dbReference type="EnsemblBacteria" id="BAC92247">
    <property type="protein sequence ID" value="BAC92247"/>
    <property type="gene ID" value="BAC92247"/>
</dbReference>
<feature type="domain" description="Methyltransferase type 11" evidence="2">
    <location>
        <begin position="68"/>
        <end position="162"/>
    </location>
</feature>
<dbReference type="Proteomes" id="UP000000557">
    <property type="component" value="Chromosome"/>
</dbReference>
<proteinExistence type="predicted"/>
<evidence type="ECO:0000313" key="3">
    <source>
        <dbReference type="EMBL" id="BAC92247.1"/>
    </source>
</evidence>
<reference evidence="3 4" key="2">
    <citation type="journal article" date="2003" name="DNA Res.">
        <title>Complete genome structure of Gloeobacter violaceus PCC 7421, a cyanobacterium that lacks thylakoids (supplement).</title>
        <authorList>
            <person name="Nakamura Y."/>
            <person name="Kaneko T."/>
            <person name="Sato S."/>
            <person name="Mimuro M."/>
            <person name="Miyashita H."/>
            <person name="Tsuchiya T."/>
            <person name="Sasamoto S."/>
            <person name="Watanabe A."/>
            <person name="Kawashima K."/>
            <person name="Kishida Y."/>
            <person name="Kiyokawa C."/>
            <person name="Kohara M."/>
            <person name="Matsumoto M."/>
            <person name="Matsuno A."/>
            <person name="Nakazaki N."/>
            <person name="Shimpo S."/>
            <person name="Takeuchi C."/>
            <person name="Yamada M."/>
            <person name="Tabata S."/>
        </authorList>
    </citation>
    <scope>NUCLEOTIDE SEQUENCE [LARGE SCALE GENOMIC DNA]</scope>
    <source>
        <strain evidence="4">ATCC 29082 / PCC 7421</strain>
    </source>
</reference>
<dbReference type="STRING" id="251221.gene:10761825"/>
<dbReference type="CDD" id="cd02440">
    <property type="entry name" value="AdoMet_MTases"/>
    <property type="match status" value="1"/>
</dbReference>
<dbReference type="Gene3D" id="3.40.50.150">
    <property type="entry name" value="Vaccinia Virus protein VP39"/>
    <property type="match status" value="1"/>
</dbReference>
<name>Q7NDC9_GLOVI</name>
<evidence type="ECO:0000259" key="2">
    <source>
        <dbReference type="Pfam" id="PF08241"/>
    </source>
</evidence>
<feature type="coiled-coil region" evidence="1">
    <location>
        <begin position="322"/>
        <end position="377"/>
    </location>
</feature>
<dbReference type="HOGENOM" id="CLU_782634_0_0_3"/>
<dbReference type="PhylomeDB" id="Q7NDC9"/>